<dbReference type="InterPro" id="IPR036388">
    <property type="entry name" value="WH-like_DNA-bd_sf"/>
</dbReference>
<reference evidence="7 8" key="1">
    <citation type="submission" date="2022-01" db="EMBL/GenBank/DDBJ databases">
        <title>Labilibaculum sp. nov, a marine bacterium isolated from Antarctica.</title>
        <authorList>
            <person name="Dai W."/>
        </authorList>
    </citation>
    <scope>NUCLEOTIDE SEQUENCE [LARGE SCALE GENOMIC DNA]</scope>
    <source>
        <strain evidence="7 8">DW002</strain>
    </source>
</reference>
<feature type="domain" description="RNA polymerase sigma factor 70 region 4 type 2" evidence="6">
    <location>
        <begin position="110"/>
        <end position="161"/>
    </location>
</feature>
<dbReference type="PANTHER" id="PTHR43133:SF45">
    <property type="entry name" value="RNA POLYMERASE ECF-TYPE SIGMA FACTOR"/>
    <property type="match status" value="1"/>
</dbReference>
<dbReference type="InterPro" id="IPR039425">
    <property type="entry name" value="RNA_pol_sigma-70-like"/>
</dbReference>
<gene>
    <name evidence="7" type="ORF">L3049_03470</name>
</gene>
<protein>
    <submittedName>
        <fullName evidence="7">RNA polymerase sigma factor</fullName>
    </submittedName>
</protein>
<evidence type="ECO:0000259" key="5">
    <source>
        <dbReference type="Pfam" id="PF04542"/>
    </source>
</evidence>
<dbReference type="Gene3D" id="1.10.1740.10">
    <property type="match status" value="1"/>
</dbReference>
<keyword evidence="4" id="KW-0804">Transcription</keyword>
<dbReference type="PANTHER" id="PTHR43133">
    <property type="entry name" value="RNA POLYMERASE ECF-TYPE SIGMA FACTO"/>
    <property type="match status" value="1"/>
</dbReference>
<dbReference type="NCBIfam" id="TIGR02937">
    <property type="entry name" value="sigma70-ECF"/>
    <property type="match status" value="1"/>
</dbReference>
<dbReference type="RefSeq" id="WP_275108394.1">
    <property type="nucleotide sequence ID" value="NZ_JAKJSC010000001.1"/>
</dbReference>
<dbReference type="SUPFAM" id="SSF88946">
    <property type="entry name" value="Sigma2 domain of RNA polymerase sigma factors"/>
    <property type="match status" value="1"/>
</dbReference>
<accession>A0ABT5VNN7</accession>
<evidence type="ECO:0000259" key="6">
    <source>
        <dbReference type="Pfam" id="PF08281"/>
    </source>
</evidence>
<dbReference type="Pfam" id="PF08281">
    <property type="entry name" value="Sigma70_r4_2"/>
    <property type="match status" value="1"/>
</dbReference>
<keyword evidence="8" id="KW-1185">Reference proteome</keyword>
<dbReference type="Gene3D" id="1.10.10.10">
    <property type="entry name" value="Winged helix-like DNA-binding domain superfamily/Winged helix DNA-binding domain"/>
    <property type="match status" value="1"/>
</dbReference>
<dbReference type="SUPFAM" id="SSF88659">
    <property type="entry name" value="Sigma3 and sigma4 domains of RNA polymerase sigma factors"/>
    <property type="match status" value="1"/>
</dbReference>
<evidence type="ECO:0000256" key="2">
    <source>
        <dbReference type="ARBA" id="ARBA00023015"/>
    </source>
</evidence>
<dbReference type="InterPro" id="IPR013249">
    <property type="entry name" value="RNA_pol_sigma70_r4_t2"/>
</dbReference>
<proteinExistence type="inferred from homology"/>
<name>A0ABT5VNN7_9BACT</name>
<dbReference type="EMBL" id="JAKJSC010000001">
    <property type="protein sequence ID" value="MDE5417056.1"/>
    <property type="molecule type" value="Genomic_DNA"/>
</dbReference>
<dbReference type="Pfam" id="PF04542">
    <property type="entry name" value="Sigma70_r2"/>
    <property type="match status" value="1"/>
</dbReference>
<evidence type="ECO:0000256" key="1">
    <source>
        <dbReference type="ARBA" id="ARBA00010641"/>
    </source>
</evidence>
<keyword evidence="3" id="KW-0731">Sigma factor</keyword>
<dbReference type="InterPro" id="IPR013324">
    <property type="entry name" value="RNA_pol_sigma_r3/r4-like"/>
</dbReference>
<keyword evidence="2" id="KW-0805">Transcription regulation</keyword>
<comment type="similarity">
    <text evidence="1">Belongs to the sigma-70 factor family. ECF subfamily.</text>
</comment>
<organism evidence="7 8">
    <name type="scientific">Paralabilibaculum antarcticum</name>
    <dbReference type="NCBI Taxonomy" id="2912572"/>
    <lineage>
        <taxon>Bacteria</taxon>
        <taxon>Pseudomonadati</taxon>
        <taxon>Bacteroidota</taxon>
        <taxon>Bacteroidia</taxon>
        <taxon>Marinilabiliales</taxon>
        <taxon>Marinifilaceae</taxon>
        <taxon>Paralabilibaculum</taxon>
    </lineage>
</organism>
<evidence type="ECO:0000313" key="8">
    <source>
        <dbReference type="Proteomes" id="UP001528920"/>
    </source>
</evidence>
<dbReference type="InterPro" id="IPR007627">
    <property type="entry name" value="RNA_pol_sigma70_r2"/>
</dbReference>
<comment type="caution">
    <text evidence="7">The sequence shown here is derived from an EMBL/GenBank/DDBJ whole genome shotgun (WGS) entry which is preliminary data.</text>
</comment>
<evidence type="ECO:0000313" key="7">
    <source>
        <dbReference type="EMBL" id="MDE5417056.1"/>
    </source>
</evidence>
<sequence length="171" mass="19701">MVKKEEKFNDIVTDNSERIKRICSYYSPNSEDRKDMYQEILVNIWKSLDSFRGDAAMSTWIYRIAVNTSLGFTGKAFKQMQMMVNTDTENIGVLFDDGLEEKLKQESQLNQLQMELNQMSVIDKSLMSLLLEGLSMREIADVIGITEPNVKVKIHRIKEQLKSKLSGGKHE</sequence>
<feature type="domain" description="RNA polymerase sigma-70 region 2" evidence="5">
    <location>
        <begin position="12"/>
        <end position="69"/>
    </location>
</feature>
<dbReference type="Proteomes" id="UP001528920">
    <property type="component" value="Unassembled WGS sequence"/>
</dbReference>
<dbReference type="InterPro" id="IPR013325">
    <property type="entry name" value="RNA_pol_sigma_r2"/>
</dbReference>
<dbReference type="InterPro" id="IPR014284">
    <property type="entry name" value="RNA_pol_sigma-70_dom"/>
</dbReference>
<evidence type="ECO:0000256" key="3">
    <source>
        <dbReference type="ARBA" id="ARBA00023082"/>
    </source>
</evidence>
<evidence type="ECO:0000256" key="4">
    <source>
        <dbReference type="ARBA" id="ARBA00023163"/>
    </source>
</evidence>